<dbReference type="InterPro" id="IPR052981">
    <property type="entry name" value="Ingression_C2_domain"/>
</dbReference>
<dbReference type="PROSITE" id="PS50004">
    <property type="entry name" value="C2"/>
    <property type="match status" value="1"/>
</dbReference>
<evidence type="ECO:0000259" key="2">
    <source>
        <dbReference type="PROSITE" id="PS50004"/>
    </source>
</evidence>
<accession>A0A1Y2HZ81</accession>
<dbReference type="InterPro" id="IPR000008">
    <property type="entry name" value="C2_dom"/>
</dbReference>
<dbReference type="SMART" id="SM00239">
    <property type="entry name" value="C2"/>
    <property type="match status" value="1"/>
</dbReference>
<dbReference type="InterPro" id="IPR035892">
    <property type="entry name" value="C2_domain_sf"/>
</dbReference>
<dbReference type="EMBL" id="MCFL01000006">
    <property type="protein sequence ID" value="ORZ39264.1"/>
    <property type="molecule type" value="Genomic_DNA"/>
</dbReference>
<evidence type="ECO:0000313" key="4">
    <source>
        <dbReference type="Proteomes" id="UP000193411"/>
    </source>
</evidence>
<feature type="region of interest" description="Disordered" evidence="1">
    <location>
        <begin position="391"/>
        <end position="418"/>
    </location>
</feature>
<feature type="compositionally biased region" description="Pro residues" evidence="1">
    <location>
        <begin position="398"/>
        <end position="409"/>
    </location>
</feature>
<dbReference type="Proteomes" id="UP000193411">
    <property type="component" value="Unassembled WGS sequence"/>
</dbReference>
<name>A0A1Y2HZ81_9FUNG</name>
<dbReference type="PANTHER" id="PTHR47052">
    <property type="entry name" value="CONSERVED SERINE PROLINE-RICH PROTEIN (AFU_ORTHOLOGUE AFUA_2G01790)"/>
    <property type="match status" value="1"/>
</dbReference>
<feature type="domain" description="C2" evidence="2">
    <location>
        <begin position="22"/>
        <end position="148"/>
    </location>
</feature>
<dbReference type="PANTHER" id="PTHR47052:SF3">
    <property type="entry name" value="INGRESSION PROTEIN 1"/>
    <property type="match status" value="1"/>
</dbReference>
<gene>
    <name evidence="3" type="ORF">BCR44DRAFT_26676</name>
</gene>
<feature type="compositionally biased region" description="Low complexity" evidence="1">
    <location>
        <begin position="1"/>
        <end position="30"/>
    </location>
</feature>
<proteinExistence type="predicted"/>
<protein>
    <submittedName>
        <fullName evidence="3">C2 domain-containing protein</fullName>
    </submittedName>
</protein>
<dbReference type="AlphaFoldDB" id="A0A1Y2HZ81"/>
<dbReference type="CDD" id="cd00030">
    <property type="entry name" value="C2"/>
    <property type="match status" value="1"/>
</dbReference>
<sequence>MSQHSPRSRSESSSSSSTHASSSATKTGGSSHDHNDTPSIGLLEVYIASARDLRPPTLVAHLSKLNPYIKVTLGSQSHSTATPAATSTTWSSCPAWDEYATFMVSESARLLRVECWDRGRVVADSLLGYGVIELDAVLKAEKCVTGWFGLKHSGNGKEVAKVQLHLAFYPKEVSKQGRVHAPGLAMSPLCLASGSSSAANNSRSTICVSSLASASTQLVHTLDDVGESRKPTSSIRPLSMAALYQSGRDRHASSISDLNATSGVSLAPSASEAGDQRPFRPRQRSSICFDLNVEPDQHSLDVPVKSPTGQEMAARAPARPYPLAPFAPTTYSPAIPAFPASPACAEQPPEFFHLDELALEDSQPNLEPDLKHEPETPAIATAESFPTTLRLADLAAPSSPPAPPLPRIPPAFSQRPFG</sequence>
<evidence type="ECO:0000256" key="1">
    <source>
        <dbReference type="SAM" id="MobiDB-lite"/>
    </source>
</evidence>
<dbReference type="SUPFAM" id="SSF49562">
    <property type="entry name" value="C2 domain (Calcium/lipid-binding domain, CaLB)"/>
    <property type="match status" value="1"/>
</dbReference>
<dbReference type="Gene3D" id="2.60.40.150">
    <property type="entry name" value="C2 domain"/>
    <property type="match status" value="1"/>
</dbReference>
<evidence type="ECO:0000313" key="3">
    <source>
        <dbReference type="EMBL" id="ORZ39264.1"/>
    </source>
</evidence>
<organism evidence="3 4">
    <name type="scientific">Catenaria anguillulae PL171</name>
    <dbReference type="NCBI Taxonomy" id="765915"/>
    <lineage>
        <taxon>Eukaryota</taxon>
        <taxon>Fungi</taxon>
        <taxon>Fungi incertae sedis</taxon>
        <taxon>Blastocladiomycota</taxon>
        <taxon>Blastocladiomycetes</taxon>
        <taxon>Blastocladiales</taxon>
        <taxon>Catenariaceae</taxon>
        <taxon>Catenaria</taxon>
    </lineage>
</organism>
<dbReference type="STRING" id="765915.A0A1Y2HZ81"/>
<dbReference type="Pfam" id="PF00168">
    <property type="entry name" value="C2"/>
    <property type="match status" value="1"/>
</dbReference>
<reference evidence="3 4" key="1">
    <citation type="submission" date="2016-07" db="EMBL/GenBank/DDBJ databases">
        <title>Pervasive Adenine N6-methylation of Active Genes in Fungi.</title>
        <authorList>
            <consortium name="DOE Joint Genome Institute"/>
            <person name="Mondo S.J."/>
            <person name="Dannebaum R.O."/>
            <person name="Kuo R.C."/>
            <person name="Labutti K."/>
            <person name="Haridas S."/>
            <person name="Kuo A."/>
            <person name="Salamov A."/>
            <person name="Ahrendt S.R."/>
            <person name="Lipzen A."/>
            <person name="Sullivan W."/>
            <person name="Andreopoulos W.B."/>
            <person name="Clum A."/>
            <person name="Lindquist E."/>
            <person name="Daum C."/>
            <person name="Ramamoorthy G.K."/>
            <person name="Gryganskyi A."/>
            <person name="Culley D."/>
            <person name="Magnuson J.K."/>
            <person name="James T.Y."/>
            <person name="O'Malley M.A."/>
            <person name="Stajich J.E."/>
            <person name="Spatafora J.W."/>
            <person name="Visel A."/>
            <person name="Grigoriev I.V."/>
        </authorList>
    </citation>
    <scope>NUCLEOTIDE SEQUENCE [LARGE SCALE GENOMIC DNA]</scope>
    <source>
        <strain evidence="3 4">PL171</strain>
    </source>
</reference>
<keyword evidence="4" id="KW-1185">Reference proteome</keyword>
<feature type="region of interest" description="Disordered" evidence="1">
    <location>
        <begin position="1"/>
        <end position="36"/>
    </location>
</feature>
<comment type="caution">
    <text evidence="3">The sequence shown here is derived from an EMBL/GenBank/DDBJ whole genome shotgun (WGS) entry which is preliminary data.</text>
</comment>